<feature type="compositionally biased region" description="Low complexity" evidence="1">
    <location>
        <begin position="3754"/>
        <end position="3768"/>
    </location>
</feature>
<feature type="compositionally biased region" description="Polar residues" evidence="1">
    <location>
        <begin position="1620"/>
        <end position="1643"/>
    </location>
</feature>
<feature type="compositionally biased region" description="Polar residues" evidence="1">
    <location>
        <begin position="1741"/>
        <end position="1761"/>
    </location>
</feature>
<feature type="region of interest" description="Disordered" evidence="1">
    <location>
        <begin position="2322"/>
        <end position="2378"/>
    </location>
</feature>
<organism evidence="3 6">
    <name type="scientific">Adineta ricciae</name>
    <name type="common">Rotifer</name>
    <dbReference type="NCBI Taxonomy" id="249248"/>
    <lineage>
        <taxon>Eukaryota</taxon>
        <taxon>Metazoa</taxon>
        <taxon>Spiralia</taxon>
        <taxon>Gnathifera</taxon>
        <taxon>Rotifera</taxon>
        <taxon>Eurotatoria</taxon>
        <taxon>Bdelloidea</taxon>
        <taxon>Adinetida</taxon>
        <taxon>Adinetidae</taxon>
        <taxon>Adineta</taxon>
    </lineage>
</organism>
<feature type="compositionally biased region" description="Low complexity" evidence="1">
    <location>
        <begin position="2800"/>
        <end position="2812"/>
    </location>
</feature>
<feature type="compositionally biased region" description="Polar residues" evidence="1">
    <location>
        <begin position="1964"/>
        <end position="1987"/>
    </location>
</feature>
<feature type="compositionally biased region" description="Polar residues" evidence="1">
    <location>
        <begin position="3155"/>
        <end position="3165"/>
    </location>
</feature>
<feature type="region of interest" description="Disordered" evidence="1">
    <location>
        <begin position="1964"/>
        <end position="2019"/>
    </location>
</feature>
<feature type="compositionally biased region" description="Polar residues" evidence="1">
    <location>
        <begin position="3647"/>
        <end position="3657"/>
    </location>
</feature>
<feature type="compositionally biased region" description="Polar residues" evidence="1">
    <location>
        <begin position="3769"/>
        <end position="3783"/>
    </location>
</feature>
<feature type="compositionally biased region" description="Polar residues" evidence="1">
    <location>
        <begin position="2470"/>
        <end position="2492"/>
    </location>
</feature>
<sequence>MRRTNRVEPVNAGNDANDLARATMTTTTRMEFVRRVQVLPMEQAVAQLHGDLNQSLAGEATISPRIWTGMQRPATPIAIRGTRRAIWVIGCLFITVGLLALFALIVGLTIAFGTTNAIGESGIERYDVGDLHYGVDNVDSEKFPSNTYLSNDNKIAVQKYFADQFINESGYRGLFIDGVLVQQQSGSSRRRRDASCDAIFVVRNIQVYFDYCSTCAGSRNLALRRALSNITAFQQPLELLLNSAGQAKVATEICSVPTMSRLIIPVQLSILQAERINSSLIHTTTTTYSPTTVTQTTSSTYTSSIRRSSGRSTSVLTSRGVTTQKVTSMRKITTTTTTTTVAPIETTMADDTTTGIHTVTSAGVTDSILTTESTVTERVTMQQTDVPTTRSEIDTTTAEQSDDVVTTEEVESTSPSSSSSSTEGPEDSTYTMELTSFSTDTATVDTDTTSAYEEMISTSTLDLVKNITTTDETVTTSIDNSTEMTDTTTLDLSTVNDTTTESDSLETTTNIAQTDLETNSTLEMLSTTVFDDNSTTYEDVTDLTTEMESSTIYSYTEETTSLPEHVPTTMKPTTSYSRLTSKKIVPYKPSLSTSGRRYTSAQQTTPSAITMSSGKPGRTRKQTYYSTLFTSPMITSTNTYRLTTDKRRGRLTTASASITSAKAGRTQKQTYYSTATTSVTAPSTNTYRPTVDKRQGRLTTVATPVTSIKPGRTQKQTYYSALLTSPAITSANTYRQTTDKRRGRLTTAGASITSAKAGRTPKQTYYSTLFTSPIVTSTINYQSTTNKRRGRWTTAKTSFATTGQTNTRVYTTVTLPVTTATRQRGRSKATIGTSKQTTYYPTTMTTTYKTTVLPTTTTTQDYTSIASTEIIVTDSTSATGTNTELPIDLEQTSTASNEELSTESLSLEDLASTDGTYTTTPKISTTTTKIVSTSGMINTLSLLDNTTEEQRLHSLIFTTTTTTTISFTNAYIESSSITSASTADVSRRSTELLNTLFDISASTVRSSKISTEDHSSYSNSELYERPTAFTAVNSENDQNSVTASHTIIQSTTESLFFADPSTTGTSSTSLQSSTMAYSASHSSTGIVSLASSESSAQKSSTSTISAIETNTVPVNSISRSDLFTYEFETTTDLITNSHLLTHITNAVINDYASLTTNIDQTSSSTIHSLTSDIFQDKQTTGQISTASLTTVDSSKSSPPTSPPTNDVHLETNIITTDGYHLDSISTQSISETSKDLTVDNDLPTVVEQHSTPAHHSSSSNIENSDKMTTGNNYPTVSERTIENSNTNTMKAVEQTSDIILTTINIDDNFLISDTSLVSVSTDRSIQASVLATSSAISSITTPLTNDIDNIPHTTVTDTSRNTSIVPDDSKTDLTTADNTIATSPTSLFPSTNLPNDSSSKESSTVYIDAITSKANNDISTATMIITTANEASTPTKKSSSVDATTGTAESIINHSVTAVPTDADAALMTTVDSSAKTSPLSRPQSTDSQDEATSTETSSLTTNTSTVFNEINPIPFSTIEENGIQSSTAHVDDATAINDASSHHEKLFSTDSTVLSVKSTTHSSSTSTATDHENIAVTTDFKSTDLSNMSSSTQPSTITPSTTEATSTTREHTTTPSSTIHIQDVTTQKEATSLHGESSSRGSTVIVVQSTTELSPISYLTDAKGAMLRTMDIRSTSAVTTNSESTDLFITTRTDIGTSSEAASATPSTTDESSAIRSSTAHAHDTTSRNDGSSHPEKIFSTDSTVVPVKSTTGSSTSPSNDNEDIPVTTDNHSTDLSNRATSAGTPTVTRTSSEAASATSSTTEESSAIRSSTAHVDDTTAINQASSHYEKLFSTDSTVVPVKSTTDSSSTRTASDNEDIAVTAHFQSSDLPSTPTSAETSTVTRTSNEAASTTRENLTTESSTIHIQDVTTENDAVSLHRESSSIDSTVNVVQTTTERSPASYLTDAKDAMLRTTDIRSASAVTTNSESTDLSVTTRTDIGTSSEAAAAAPSTREEDMPIRSSTAHIDDTTPMNHASSHHEKLFAIDSTVVSVRSTTDSSSARIANDNENIAVTTDFKSSDLPNTTTSAETSTATRSSTAAATTTRESLAIQSTIIQIRDVTTQNDATSLHQESSSIDSTVVMVQTTTERSATSHSTDSKDPMLRTTDIRSTSAVTTNLESTDLFITTRTDIGTSSETGSATPFTTQERMAVEPSTAHVDDTTLVNHASSHHEKLFSDDSTVVPVKSTAHPSTTSTANDNEDTAVTANFRPTDVPNMSSSTQTSTVTRTGSEAASATSSTTAEQIPVRSSTAHIDDTTAINHASSHDDKLFSTDYSDLPVKSTPHSASTLAPDHNDDAAVTSDSKSTDLPDRLSSAQKSTVTQSTTEAVSATSSTTKEPIAILSSTAHIDDTTPVNDASSNHQKLSYTDSTVLPVKSTTDSSSTPTINDNEDLAVTTHFQSSDLPSISSSTQTSTVTRSTTEATSTTRESFAIQSSTIHIQPETTQNDATSLREESSSIDSTVNVVQTTTERSPTSNSTPDMDAMVITTDVRSTDAATSKSADLSITTRTDIRISSETASVTPSTTEERIPIRSSTADIDDTTAISDASSHHEKLFAIDSTVVSVRSTTDSSSVRTANDNENIAVTADFKSSDLPNTRTSLETSTVTPSTTEAASTTRESFSIQSTTIHIQDVTTQNDATSLHGESSSIDSTVVMVQTTTQRSLTSYLTDVKDAMLRTTDIRSASGVTTNSESTDLSITTRTDIGTSSETVAAVPSSTQEHMAIQSSTKHVDDTTLVNQASSRDERPFSTDYTVLPVESTTYSSSTSPSNDSEDTALTSNFQSIDLPNTSSSTQTSTVTRSTTEAASATSSTTEESSAIRSSTAHIDDTTAINQASSHYEKLFFTDSTVVPVKSTTDSSSTRTASDNEDIAVTAHFQSSDLPSTPTSAETSTVTRTSNEAASTTRENLTTESSTIHIQDVTTENDAVSLHGESSSIDSTTIIAPSAAESSTSSDSNDFSISPSISADTKESIFTTSSIGRFRSVGISDTTSSTESSVKGGHTSETTSTILSIVEAVTTVSPLTTDFDVTTPSWNNETNVFSTGGITIALQSTNGGLAVSNFTDMSTLEPVSAENDNNTFDETSVVPEERRVYLSSESVSESTNLPSELRPAESSVTAQPSSEAVTEIGSTKISTTEPDIHIRSSILHVDAVTSKASSGTFDTTTLITVVDDEASRTENLFSTAPTVSELTENKHTVLTTVTSTLDDVLTISDKSGADLSTGSRTTVRTGSATTHETASVRMPTTEENTSIQPSTTHINAIVPDASNETSATTVLTTIMHNASSVSTSTFNEDSVEKQSTTERSTLSDSSEFDTIPSTTVTHILDRSSTAHNTIASSSSFLSLSIDQLNILSSTESSTFEVEKTASHANNEPSTTTILLTTTTDDTSSVTDRREHDLLTVHDTIITSSTYHSHSTKMPDTFSETDPTKLSTTRVDTSSVQEKMYSIGPTSILAQSTSEFLTVSDSIGTSQIMKSNPTLLADHSTRERSMSTNSIIDSTSTTLDKEESTSTVGISSHQSNANNFQHSTTYLTQQDVFSTISASFTPINADSVTLSEETSVNLDLTTDLHNKQATLPSTQNHMYSTTEKISPTSVSTDSDPSLADAKTSLSLNISQSTEMDHTTMKAKSSTASQIDDETTTSSKIEQISTSTATTSSLLAVLTSNYQFNPDFTTKNEIRSISLTDSQQTDAPAKSSTGSTSFNSIQSTTNSSNGTLPTPTTRTEQTSSTIASSTDILNTTLTSP</sequence>
<feature type="compositionally biased region" description="Low complexity" evidence="1">
    <location>
        <begin position="1494"/>
        <end position="1506"/>
    </location>
</feature>
<feature type="region of interest" description="Disordered" evidence="1">
    <location>
        <begin position="378"/>
        <end position="430"/>
    </location>
</feature>
<keyword evidence="2" id="KW-0472">Membrane</keyword>
<feature type="compositionally biased region" description="Low complexity" evidence="1">
    <location>
        <begin position="1790"/>
        <end position="1815"/>
    </location>
</feature>
<feature type="compositionally biased region" description="Basic and acidic residues" evidence="1">
    <location>
        <begin position="1722"/>
        <end position="1740"/>
    </location>
</feature>
<feature type="compositionally biased region" description="Low complexity" evidence="1">
    <location>
        <begin position="2641"/>
        <end position="2657"/>
    </location>
</feature>
<feature type="region of interest" description="Disordered" evidence="1">
    <location>
        <begin position="1869"/>
        <end position="1903"/>
    </location>
</feature>
<feature type="compositionally biased region" description="Polar residues" evidence="1">
    <location>
        <begin position="2818"/>
        <end position="2830"/>
    </location>
</feature>
<feature type="compositionally biased region" description="Polar residues" evidence="1">
    <location>
        <begin position="3462"/>
        <end position="3476"/>
    </location>
</feature>
<reference evidence="3" key="1">
    <citation type="submission" date="2021-02" db="EMBL/GenBank/DDBJ databases">
        <authorList>
            <person name="Nowell W R."/>
        </authorList>
    </citation>
    <scope>NUCLEOTIDE SEQUENCE</scope>
</reference>
<protein>
    <submittedName>
        <fullName evidence="3">Uncharacterized protein</fullName>
    </submittedName>
</protein>
<feature type="transmembrane region" description="Helical" evidence="2">
    <location>
        <begin position="85"/>
        <end position="112"/>
    </location>
</feature>
<feature type="region of interest" description="Disordered" evidence="1">
    <location>
        <begin position="3723"/>
        <end position="3783"/>
    </location>
</feature>
<feature type="compositionally biased region" description="Polar residues" evidence="1">
    <location>
        <begin position="1351"/>
        <end position="1364"/>
    </location>
</feature>
<dbReference type="Proteomes" id="UP000663828">
    <property type="component" value="Unassembled WGS sequence"/>
</dbReference>
<dbReference type="EMBL" id="CAJNOR010001203">
    <property type="protein sequence ID" value="CAF1096996.1"/>
    <property type="molecule type" value="Genomic_DNA"/>
</dbReference>
<proteinExistence type="predicted"/>
<evidence type="ECO:0000313" key="5">
    <source>
        <dbReference type="Proteomes" id="UP000663828"/>
    </source>
</evidence>
<feature type="region of interest" description="Disordered" evidence="1">
    <location>
        <begin position="2441"/>
        <end position="2524"/>
    </location>
</feature>
<feature type="compositionally biased region" description="Low complexity" evidence="1">
    <location>
        <begin position="2067"/>
        <end position="2087"/>
    </location>
</feature>
<evidence type="ECO:0000256" key="1">
    <source>
        <dbReference type="SAM" id="MobiDB-lite"/>
    </source>
</evidence>
<keyword evidence="2" id="KW-1133">Transmembrane helix</keyword>
<feature type="compositionally biased region" description="Low complexity" evidence="1">
    <location>
        <begin position="412"/>
        <end position="430"/>
    </location>
</feature>
<name>A0A813Q9Y4_ADIRI</name>
<feature type="compositionally biased region" description="Polar residues" evidence="1">
    <location>
        <begin position="2500"/>
        <end position="2522"/>
    </location>
</feature>
<feature type="region of interest" description="Disordered" evidence="1">
    <location>
        <begin position="3326"/>
        <end position="3354"/>
    </location>
</feature>
<feature type="region of interest" description="Disordered" evidence="1">
    <location>
        <begin position="588"/>
        <end position="620"/>
    </location>
</feature>
<feature type="region of interest" description="Disordered" evidence="1">
    <location>
        <begin position="2918"/>
        <end position="2963"/>
    </location>
</feature>
<feature type="compositionally biased region" description="Polar residues" evidence="1">
    <location>
        <begin position="1473"/>
        <end position="1487"/>
    </location>
</feature>
<feature type="region of interest" description="Disordered" evidence="1">
    <location>
        <begin position="1690"/>
        <end position="1816"/>
    </location>
</feature>
<feature type="region of interest" description="Disordered" evidence="1">
    <location>
        <begin position="1187"/>
        <end position="1208"/>
    </location>
</feature>
<feature type="compositionally biased region" description="Polar residues" evidence="1">
    <location>
        <begin position="1580"/>
        <end position="1589"/>
    </location>
</feature>
<feature type="region of interest" description="Disordered" evidence="1">
    <location>
        <begin position="1580"/>
        <end position="1643"/>
    </location>
</feature>
<feature type="compositionally biased region" description="Low complexity" evidence="1">
    <location>
        <begin position="2443"/>
        <end position="2469"/>
    </location>
</feature>
<feature type="compositionally biased region" description="Low complexity" evidence="1">
    <location>
        <begin position="1189"/>
        <end position="1198"/>
    </location>
</feature>
<feature type="region of interest" description="Disordered" evidence="1">
    <location>
        <begin position="2636"/>
        <end position="2657"/>
    </location>
</feature>
<evidence type="ECO:0000313" key="6">
    <source>
        <dbReference type="Proteomes" id="UP000663852"/>
    </source>
</evidence>
<feature type="region of interest" description="Disordered" evidence="1">
    <location>
        <begin position="2751"/>
        <end position="2867"/>
    </location>
</feature>
<feature type="compositionally biased region" description="Low complexity" evidence="1">
    <location>
        <begin position="2831"/>
        <end position="2866"/>
    </location>
</feature>
<dbReference type="Proteomes" id="UP000663852">
    <property type="component" value="Unassembled WGS sequence"/>
</dbReference>
<feature type="region of interest" description="Disordered" evidence="1">
    <location>
        <begin position="3613"/>
        <end position="3685"/>
    </location>
</feature>
<feature type="compositionally biased region" description="Polar residues" evidence="1">
    <location>
        <begin position="2057"/>
        <end position="2066"/>
    </location>
</feature>
<feature type="compositionally biased region" description="Low complexity" evidence="1">
    <location>
        <begin position="2361"/>
        <end position="2378"/>
    </location>
</feature>
<feature type="compositionally biased region" description="Polar residues" evidence="1">
    <location>
        <begin position="1372"/>
        <end position="1400"/>
    </location>
</feature>
<feature type="compositionally biased region" description="Low complexity" evidence="1">
    <location>
        <begin position="1590"/>
        <end position="1619"/>
    </location>
</feature>
<feature type="compositionally biased region" description="Acidic residues" evidence="1">
    <location>
        <begin position="400"/>
        <end position="411"/>
    </location>
</feature>
<accession>A0A813Q9Y4</accession>
<evidence type="ECO:0000313" key="3">
    <source>
        <dbReference type="EMBL" id="CAF0764102.1"/>
    </source>
</evidence>
<feature type="compositionally biased region" description="Polar residues" evidence="1">
    <location>
        <begin position="1769"/>
        <end position="1789"/>
    </location>
</feature>
<feature type="region of interest" description="Disordered" evidence="1">
    <location>
        <begin position="1351"/>
        <end position="1400"/>
    </location>
</feature>
<keyword evidence="2" id="KW-0812">Transmembrane</keyword>
<feature type="region of interest" description="Disordered" evidence="1">
    <location>
        <begin position="3260"/>
        <end position="3291"/>
    </location>
</feature>
<feature type="compositionally biased region" description="Low complexity" evidence="1">
    <location>
        <begin position="1698"/>
        <end position="1715"/>
    </location>
</feature>
<feature type="region of interest" description="Disordered" evidence="1">
    <location>
        <begin position="1248"/>
        <end position="1269"/>
    </location>
</feature>
<gene>
    <name evidence="3" type="ORF">EDS130_LOCUS2962</name>
    <name evidence="4" type="ORF">XAT740_LOCUS18144</name>
</gene>
<feature type="region of interest" description="Disordered" evidence="1">
    <location>
        <begin position="3136"/>
        <end position="3165"/>
    </location>
</feature>
<evidence type="ECO:0000256" key="2">
    <source>
        <dbReference type="SAM" id="Phobius"/>
    </source>
</evidence>
<feature type="compositionally biased region" description="Low complexity" evidence="1">
    <location>
        <begin position="892"/>
        <end position="905"/>
    </location>
</feature>
<feature type="compositionally biased region" description="Polar residues" evidence="1">
    <location>
        <begin position="3613"/>
        <end position="3629"/>
    </location>
</feature>
<dbReference type="OrthoDB" id="10682411at2759"/>
<feature type="region of interest" description="Disordered" evidence="1">
    <location>
        <begin position="877"/>
        <end position="905"/>
    </location>
</feature>
<feature type="compositionally biased region" description="Low complexity" evidence="1">
    <location>
        <begin position="2260"/>
        <end position="2285"/>
    </location>
</feature>
<comment type="caution">
    <text evidence="3">The sequence shown here is derived from an EMBL/GenBank/DDBJ whole genome shotgun (WGS) entry which is preliminary data.</text>
</comment>
<feature type="region of interest" description="Disordered" evidence="1">
    <location>
        <begin position="1473"/>
        <end position="1506"/>
    </location>
</feature>
<feature type="compositionally biased region" description="Polar residues" evidence="1">
    <location>
        <begin position="2003"/>
        <end position="2018"/>
    </location>
</feature>
<feature type="region of interest" description="Disordered" evidence="1">
    <location>
        <begin position="3452"/>
        <end position="3476"/>
    </location>
</feature>
<feature type="compositionally biased region" description="Polar residues" evidence="1">
    <location>
        <begin position="2231"/>
        <end position="2248"/>
    </location>
</feature>
<feature type="compositionally biased region" description="Low complexity" evidence="1">
    <location>
        <begin position="3630"/>
        <end position="3641"/>
    </location>
</feature>
<feature type="compositionally biased region" description="Polar residues" evidence="1">
    <location>
        <begin position="2289"/>
        <end position="2298"/>
    </location>
</feature>
<feature type="compositionally biased region" description="Polar residues" evidence="1">
    <location>
        <begin position="2751"/>
        <end position="2770"/>
    </location>
</feature>
<feature type="compositionally biased region" description="Polar residues" evidence="1">
    <location>
        <begin position="378"/>
        <end position="399"/>
    </location>
</feature>
<feature type="compositionally biased region" description="Low complexity" evidence="1">
    <location>
        <begin position="3261"/>
        <end position="3275"/>
    </location>
</feature>
<feature type="region of interest" description="Disordered" evidence="1">
    <location>
        <begin position="2057"/>
        <end position="2087"/>
    </location>
</feature>
<keyword evidence="5" id="KW-1185">Reference proteome</keyword>
<feature type="region of interest" description="Disordered" evidence="1">
    <location>
        <begin position="2229"/>
        <end position="2298"/>
    </location>
</feature>
<feature type="compositionally biased region" description="Polar residues" evidence="1">
    <location>
        <begin position="3723"/>
        <end position="3753"/>
    </location>
</feature>
<feature type="compositionally biased region" description="Polar residues" evidence="1">
    <location>
        <begin position="3665"/>
        <end position="3685"/>
    </location>
</feature>
<evidence type="ECO:0000313" key="4">
    <source>
        <dbReference type="EMBL" id="CAF1096996.1"/>
    </source>
</evidence>
<feature type="compositionally biased region" description="Polar residues" evidence="1">
    <location>
        <begin position="3136"/>
        <end position="3147"/>
    </location>
</feature>
<dbReference type="EMBL" id="CAJNOJ010000007">
    <property type="protein sequence ID" value="CAF0764102.1"/>
    <property type="molecule type" value="Genomic_DNA"/>
</dbReference>
<feature type="compositionally biased region" description="Polar residues" evidence="1">
    <location>
        <begin position="590"/>
        <end position="613"/>
    </location>
</feature>